<reference evidence="3 5" key="2">
    <citation type="submission" date="2017-04" db="EMBL/GenBank/DDBJ databases">
        <title>Complete genome sequence of Lactobacillus salivarius ZLS006, a probiotic strain isolated from healthy piglet.</title>
        <authorList>
            <person name="Zhang D."/>
        </authorList>
    </citation>
    <scope>NUCLEOTIDE SEQUENCE [LARGE SCALE GENOMIC DNA]</scope>
    <source>
        <strain evidence="3 5">ZLS006</strain>
    </source>
</reference>
<feature type="transmembrane region" description="Helical" evidence="1">
    <location>
        <begin position="128"/>
        <end position="149"/>
    </location>
</feature>
<dbReference type="EMBL" id="CP020858">
    <property type="protein sequence ID" value="ARU19850.1"/>
    <property type="molecule type" value="Genomic_DNA"/>
</dbReference>
<dbReference type="InterPro" id="IPR006750">
    <property type="entry name" value="YdcZ"/>
</dbReference>
<dbReference type="PANTHER" id="PTHR34821:SF2">
    <property type="entry name" value="INNER MEMBRANE PROTEIN YDCZ"/>
    <property type="match status" value="1"/>
</dbReference>
<dbReference type="Proteomes" id="UP000029488">
    <property type="component" value="Chromosome"/>
</dbReference>
<keyword evidence="1" id="KW-0472">Membrane</keyword>
<evidence type="ECO:0000313" key="3">
    <source>
        <dbReference type="EMBL" id="ARU19850.1"/>
    </source>
</evidence>
<name>A0A089QBC4_9LACO</name>
<evidence type="ECO:0000313" key="5">
    <source>
        <dbReference type="Proteomes" id="UP000195378"/>
    </source>
</evidence>
<sequence length="309" mass="33322">MLLLALIPIFMGSGLAIQTAINSRLGSVAGSSFLASMVSFLVGAIFLNILLILTGTSPLVNMITITSNPWWIWLGGVLGVVGLTTNILLFPKLGSVQTAVLPIFGQIVMGQIIDQFGLFKSPISKFTFIKMVGLLLVAGGMLLATGAFMPKDKMAKKQHHLLPYQLLGIFAGVLMATQTAINGHLGVILKSSLHAAMISFTVGALLLIIIVLILPVQISNLKLAYQDFSKQWWLWIGGFLGAIYVLGCAWLVPQIGTGQVIVLVLFGQLFFSAIIDQWGLLHSKVNPINLMRILGLITMFIGVVVLHFI</sequence>
<protein>
    <submittedName>
        <fullName evidence="2">Putative membrane spanning protein</fullName>
    </submittedName>
</protein>
<feature type="transmembrane region" description="Helical" evidence="1">
    <location>
        <begin position="193"/>
        <end position="216"/>
    </location>
</feature>
<feature type="transmembrane region" description="Helical" evidence="1">
    <location>
        <begin position="258"/>
        <end position="278"/>
    </location>
</feature>
<feature type="transmembrane region" description="Helical" evidence="1">
    <location>
        <begin position="232"/>
        <end position="252"/>
    </location>
</feature>
<keyword evidence="1" id="KW-1133">Transmembrane helix</keyword>
<dbReference type="KEGG" id="lsj:LSJ_0318c"/>
<feature type="transmembrane region" description="Helical" evidence="1">
    <location>
        <begin position="70"/>
        <end position="90"/>
    </location>
</feature>
<dbReference type="PANTHER" id="PTHR34821">
    <property type="entry name" value="INNER MEMBRANE PROTEIN YDCZ"/>
    <property type="match status" value="1"/>
</dbReference>
<evidence type="ECO:0000256" key="1">
    <source>
        <dbReference type="SAM" id="Phobius"/>
    </source>
</evidence>
<dbReference type="AlphaFoldDB" id="A0A089QBC4"/>
<dbReference type="EMBL" id="CP007646">
    <property type="protein sequence ID" value="AIR10060.1"/>
    <property type="molecule type" value="Genomic_DNA"/>
</dbReference>
<dbReference type="GO" id="GO:0005886">
    <property type="term" value="C:plasma membrane"/>
    <property type="evidence" value="ECO:0007669"/>
    <property type="project" value="TreeGrafter"/>
</dbReference>
<proteinExistence type="predicted"/>
<evidence type="ECO:0000313" key="4">
    <source>
        <dbReference type="Proteomes" id="UP000029488"/>
    </source>
</evidence>
<reference evidence="2 4" key="1">
    <citation type="journal article" date="2014" name="BMC Genomics">
        <title>Unusual genome complexity in Lactobacillus salivarius JCM1046.</title>
        <authorList>
            <person name="Raftis E.J."/>
            <person name="Forde B.M."/>
            <person name="Claesson M.J."/>
            <person name="O'Toole P.W."/>
        </authorList>
    </citation>
    <scope>NUCLEOTIDE SEQUENCE [LARGE SCALE GENOMIC DNA]</scope>
    <source>
        <strain evidence="2 4">JCM1046</strain>
    </source>
</reference>
<feature type="transmembrane region" description="Helical" evidence="1">
    <location>
        <begin position="161"/>
        <end position="181"/>
    </location>
</feature>
<feature type="transmembrane region" description="Helical" evidence="1">
    <location>
        <begin position="40"/>
        <end position="63"/>
    </location>
</feature>
<dbReference type="Proteomes" id="UP000195378">
    <property type="component" value="Chromosome"/>
</dbReference>
<dbReference type="RefSeq" id="WP_034983531.1">
    <property type="nucleotide sequence ID" value="NZ_CP007646.1"/>
</dbReference>
<organism evidence="2 4">
    <name type="scientific">Ligilactobacillus salivarius</name>
    <dbReference type="NCBI Taxonomy" id="1624"/>
    <lineage>
        <taxon>Bacteria</taxon>
        <taxon>Bacillati</taxon>
        <taxon>Bacillota</taxon>
        <taxon>Bacilli</taxon>
        <taxon>Lactobacillales</taxon>
        <taxon>Lactobacillaceae</taxon>
        <taxon>Ligilactobacillus</taxon>
    </lineage>
</organism>
<dbReference type="Pfam" id="PF04657">
    <property type="entry name" value="DMT_YdcZ"/>
    <property type="match status" value="2"/>
</dbReference>
<accession>A0A089QBC4</accession>
<keyword evidence="1" id="KW-0812">Transmembrane</keyword>
<gene>
    <name evidence="3" type="ORF">B7R82_07715</name>
    <name evidence="2" type="ORF">LSJ_0318c</name>
</gene>
<feature type="transmembrane region" description="Helical" evidence="1">
    <location>
        <begin position="290"/>
        <end position="308"/>
    </location>
</feature>
<evidence type="ECO:0000313" key="2">
    <source>
        <dbReference type="EMBL" id="AIR10060.1"/>
    </source>
</evidence>